<dbReference type="Proteomes" id="UP000435910">
    <property type="component" value="Unassembled WGS sequence"/>
</dbReference>
<comment type="caution">
    <text evidence="1">The sequence shown here is derived from an EMBL/GenBank/DDBJ whole genome shotgun (WGS) entry which is preliminary data.</text>
</comment>
<protein>
    <submittedName>
        <fullName evidence="1">Uncharacterized protein</fullName>
    </submittedName>
</protein>
<organism evidence="1 2">
    <name type="scientific">Bacillus licheniformis</name>
    <dbReference type="NCBI Taxonomy" id="1402"/>
    <lineage>
        <taxon>Bacteria</taxon>
        <taxon>Bacillati</taxon>
        <taxon>Bacillota</taxon>
        <taxon>Bacilli</taxon>
        <taxon>Bacillales</taxon>
        <taxon>Bacillaceae</taxon>
        <taxon>Bacillus</taxon>
    </lineage>
</organism>
<evidence type="ECO:0000313" key="1">
    <source>
        <dbReference type="EMBL" id="TWL31813.1"/>
    </source>
</evidence>
<dbReference type="AlphaFoldDB" id="A0A8B5YGS0"/>
<name>A0A8B5YGS0_BACLI</name>
<dbReference type="EMBL" id="NILC01000010">
    <property type="protein sequence ID" value="TWL31813.1"/>
    <property type="molecule type" value="Genomic_DNA"/>
</dbReference>
<proteinExistence type="predicted"/>
<accession>A0A8B5YGS0</accession>
<reference evidence="1 2" key="1">
    <citation type="submission" date="2019-06" db="EMBL/GenBank/DDBJ databases">
        <title>Genome sequence analysis of &gt;100 Bacillus licheniformis strains suggests intrinsic resistance to this species.</title>
        <authorList>
            <person name="Wels M."/>
            <person name="Siezen R.J."/>
            <person name="Johansen E."/>
            <person name="Stuer-Lauridsen B."/>
            <person name="Bjerre K."/>
            <person name="Nielsen B.K.K."/>
        </authorList>
    </citation>
    <scope>NUCLEOTIDE SEQUENCE [LARGE SCALE GENOMIC DNA]</scope>
    <source>
        <strain evidence="1 2">BAC-16736</strain>
    </source>
</reference>
<gene>
    <name evidence="1" type="ORF">CHCC16736_0981</name>
</gene>
<evidence type="ECO:0000313" key="2">
    <source>
        <dbReference type="Proteomes" id="UP000435910"/>
    </source>
</evidence>
<sequence length="41" mass="4875">MVSEKSAYKENQNMLLLKQTYSKINKQKRSDTHGEIFMVRV</sequence>